<gene>
    <name evidence="1" type="ORF">RPERSI_LOCUS10374</name>
</gene>
<evidence type="ECO:0000313" key="2">
    <source>
        <dbReference type="Proteomes" id="UP000789920"/>
    </source>
</evidence>
<reference evidence="1" key="1">
    <citation type="submission" date="2021-06" db="EMBL/GenBank/DDBJ databases">
        <authorList>
            <person name="Kallberg Y."/>
            <person name="Tangrot J."/>
            <person name="Rosling A."/>
        </authorList>
    </citation>
    <scope>NUCLEOTIDE SEQUENCE</scope>
    <source>
        <strain evidence="1">MA461A</strain>
    </source>
</reference>
<accession>A0ACA9PK97</accession>
<protein>
    <submittedName>
        <fullName evidence="1">10964_t:CDS:1</fullName>
    </submittedName>
</protein>
<feature type="non-terminal residue" evidence="1">
    <location>
        <position position="1"/>
    </location>
</feature>
<sequence length="81" mass="9216">EMAKATNMAQHLFISSDSIYDTNIIKREDLSDLKLIDCGGFGIVFKGICNKGKENEQVVAIKYLTRKETPQVKKDFFREVS</sequence>
<proteinExistence type="predicted"/>
<organism evidence="1 2">
    <name type="scientific">Racocetra persica</name>
    <dbReference type="NCBI Taxonomy" id="160502"/>
    <lineage>
        <taxon>Eukaryota</taxon>
        <taxon>Fungi</taxon>
        <taxon>Fungi incertae sedis</taxon>
        <taxon>Mucoromycota</taxon>
        <taxon>Glomeromycotina</taxon>
        <taxon>Glomeromycetes</taxon>
        <taxon>Diversisporales</taxon>
        <taxon>Gigasporaceae</taxon>
        <taxon>Racocetra</taxon>
    </lineage>
</organism>
<name>A0ACA9PK97_9GLOM</name>
<dbReference type="EMBL" id="CAJVQC010020505">
    <property type="protein sequence ID" value="CAG8708361.1"/>
    <property type="molecule type" value="Genomic_DNA"/>
</dbReference>
<comment type="caution">
    <text evidence="1">The sequence shown here is derived from an EMBL/GenBank/DDBJ whole genome shotgun (WGS) entry which is preliminary data.</text>
</comment>
<keyword evidence="2" id="KW-1185">Reference proteome</keyword>
<dbReference type="Proteomes" id="UP000789920">
    <property type="component" value="Unassembled WGS sequence"/>
</dbReference>
<evidence type="ECO:0000313" key="1">
    <source>
        <dbReference type="EMBL" id="CAG8708361.1"/>
    </source>
</evidence>